<sequence length="23" mass="2552">MPAFVFSKLVVFIYPPPPGGYPQ</sequence>
<proteinExistence type="predicted"/>
<comment type="caution">
    <text evidence="1">The sequence shown here is derived from an EMBL/GenBank/DDBJ whole genome shotgun (WGS) entry which is preliminary data.</text>
</comment>
<evidence type="ECO:0000313" key="2">
    <source>
        <dbReference type="Proteomes" id="UP000029867"/>
    </source>
</evidence>
<dbReference type="Proteomes" id="UP000029867">
    <property type="component" value="Unassembled WGS sequence"/>
</dbReference>
<dbReference type="EMBL" id="JQFK01002031">
    <property type="protein sequence ID" value="KGK32631.1"/>
    <property type="molecule type" value="Genomic_DNA"/>
</dbReference>
<gene>
    <name evidence="1" type="ORF">JL09_g6762</name>
</gene>
<dbReference type="HOGENOM" id="CLU_3423316_0_0_1"/>
<dbReference type="AlphaFoldDB" id="A0A099NL06"/>
<organism evidence="1 2">
    <name type="scientific">Pichia kudriavzevii</name>
    <name type="common">Yeast</name>
    <name type="synonym">Issatchenkia orientalis</name>
    <dbReference type="NCBI Taxonomy" id="4909"/>
    <lineage>
        <taxon>Eukaryota</taxon>
        <taxon>Fungi</taxon>
        <taxon>Dikarya</taxon>
        <taxon>Ascomycota</taxon>
        <taxon>Saccharomycotina</taxon>
        <taxon>Pichiomycetes</taxon>
        <taxon>Pichiales</taxon>
        <taxon>Pichiaceae</taxon>
        <taxon>Pichia</taxon>
    </lineage>
</organism>
<evidence type="ECO:0000313" key="1">
    <source>
        <dbReference type="EMBL" id="KGK32631.1"/>
    </source>
</evidence>
<protein>
    <submittedName>
        <fullName evidence="1">Uncharacterized protein</fullName>
    </submittedName>
</protein>
<accession>A0A099NL06</accession>
<reference evidence="2" key="1">
    <citation type="journal article" date="2014" name="Microb. Cell Fact.">
        <title>Exploiting Issatchenkia orientalis SD108 for succinic acid production.</title>
        <authorList>
            <person name="Xiao H."/>
            <person name="Shao Z."/>
            <person name="Jiang Y."/>
            <person name="Dole S."/>
            <person name="Zhao H."/>
        </authorList>
    </citation>
    <scope>NUCLEOTIDE SEQUENCE [LARGE SCALE GENOMIC DNA]</scope>
    <source>
        <strain evidence="2">SD108</strain>
    </source>
</reference>
<name>A0A099NL06_PICKU</name>